<dbReference type="PROSITE" id="PS50110">
    <property type="entry name" value="RESPONSE_REGULATORY"/>
    <property type="match status" value="1"/>
</dbReference>
<dbReference type="Pfam" id="PF00072">
    <property type="entry name" value="Response_reg"/>
    <property type="match status" value="1"/>
</dbReference>
<keyword evidence="9" id="KW-0067">ATP-binding</keyword>
<dbReference type="InterPro" id="IPR003661">
    <property type="entry name" value="HisK_dim/P_dom"/>
</dbReference>
<sequence length="1254" mass="137908">MTQAPIPVIATPPSGHRPLRRFRHHLELKLVALILALAFGYNCLAVLFYQRQMNQDMLTKARIIAAAIDANVVADFQGTAADMESPTYHRLLNQLIAIKSLYDEIRFIYIMGKNPDGSVFFYLDNTPIDDEDFDPPGLIYDEATPAFRAAVKTEHDLLEGPTKDQWGYWFTAMVPIRDLQNGHVVASLGIDIAVSTWLQRLLWTLLPSSILVAALLLVVFFGRRLMPQPYAATPTGKGRIKVPERIFTAAIGLVITAFVAWRTHILESHQRQQRFTQLAISRTDLHVRALEAIANSELEGMSKFVECSEHVTPEEFSAYAQFLVKNSFVTAWGWAEPVSAEARPMKEKELHDIFGNDTTFKDMDESGQLQPSATRPLHYPLIFMAPDPKLAFLRGFDLGHDPRRLAAIEEAIRSGLPTASQPLRLGVAPHGPKGCTLVKPVFHLSEPRTIRGLAIAALQFSTLVGSDAFDDPIVAVHLSHKRDNGIVEYLTPIANAKERLAKAPLVRPVSFGGLTLAIEIHPTKAFCRANPPYKALVAGLAGLAICGAMAFGVGNITQQRRRLEGMVKDRNALLSLSEGRMEQLAFESRTVIWECNAEGLYTYVSPVSKAVFGYGPEELVGRKHFYDIHPAEGRNEFKAEMSRLLAAKQSLLDFVNPVETASGTIILVSTSAVPILNPDGSIKGFYGTDRDVTEREEMTRRLRRSQQEAEAANRAKSDFLTNMSHEIRTPINGIIGLTDLMRQMSLNHELAEYVTIVNTSGQLLLQLVNELLDFSLIEAGQVTIQRQDFNLRDRLENLGGGLAMAAHAKKLDLLCVMPPDLPVLLSGDDFHLMQILMNLGSNAIKFTEKGSVVFSVNRENEDNEQIRLRFSVRDTGIGIPKEQQARIFDTFFQADSSIKRRFGGAGLGLSIAKHLVEALGGTLSCVSEPGQGAEFSFAVPMQKQSPALETPTELALRGNVRALIVHHHQACADDLAARLQYCSISCKTISSLAAANDAIRQAREKQQPFSLLFLDMSNNAPKELTSLPDAWRASRIIAIVPLSDQAATQRLQALAIGEFLHAPIRSRELHALLSQPAPTHRGTRIVETFICDELGVHTSVSTTATNDANHNDGAASASPSALPANSAVKVLLAEDNVVNQKVALAILKRMGIAADVAANGREAVAMLSKHDYQAVLMDVQMPDMDGFEATAAIRDPSSTVRQHDIPIIAMTAHAVSGYQQQCLDAGMNDYISKPITPDALRTVLSRWLTRTDPQ</sequence>
<evidence type="ECO:0000256" key="2">
    <source>
        <dbReference type="ARBA" id="ARBA00004370"/>
    </source>
</evidence>
<dbReference type="PRINTS" id="PR00344">
    <property type="entry name" value="BCTRLSENSOR"/>
</dbReference>
<dbReference type="InterPro" id="IPR042240">
    <property type="entry name" value="CHASE_sf"/>
</dbReference>
<dbReference type="SMART" id="SM00387">
    <property type="entry name" value="HATPase_c"/>
    <property type="match status" value="1"/>
</dbReference>
<keyword evidence="4 12" id="KW-0597">Phosphoprotein</keyword>
<evidence type="ECO:0000256" key="12">
    <source>
        <dbReference type="PROSITE-ProRule" id="PRU00169"/>
    </source>
</evidence>
<evidence type="ECO:0000256" key="3">
    <source>
        <dbReference type="ARBA" id="ARBA00012438"/>
    </source>
</evidence>
<feature type="domain" description="CHASE" evidence="18">
    <location>
        <begin position="307"/>
        <end position="464"/>
    </location>
</feature>
<evidence type="ECO:0000256" key="13">
    <source>
        <dbReference type="SAM" id="Phobius"/>
    </source>
</evidence>
<evidence type="ECO:0000256" key="7">
    <source>
        <dbReference type="ARBA" id="ARBA00022741"/>
    </source>
</evidence>
<dbReference type="CDD" id="cd16922">
    <property type="entry name" value="HATPase_EvgS-ArcB-TorS-like"/>
    <property type="match status" value="1"/>
</dbReference>
<dbReference type="NCBIfam" id="TIGR00229">
    <property type="entry name" value="sensory_box"/>
    <property type="match status" value="1"/>
</dbReference>
<dbReference type="InterPro" id="IPR000014">
    <property type="entry name" value="PAS"/>
</dbReference>
<feature type="transmembrane region" description="Helical" evidence="13">
    <location>
        <begin position="242"/>
        <end position="261"/>
    </location>
</feature>
<dbReference type="SMART" id="SM00388">
    <property type="entry name" value="HisKA"/>
    <property type="match status" value="1"/>
</dbReference>
<keyword evidence="5" id="KW-0808">Transferase</keyword>
<evidence type="ECO:0000259" key="15">
    <source>
        <dbReference type="PROSITE" id="PS50110"/>
    </source>
</evidence>
<dbReference type="Proteomes" id="UP001238163">
    <property type="component" value="Unassembled WGS sequence"/>
</dbReference>
<dbReference type="PROSITE" id="PS50109">
    <property type="entry name" value="HIS_KIN"/>
    <property type="match status" value="1"/>
</dbReference>
<evidence type="ECO:0000256" key="4">
    <source>
        <dbReference type="ARBA" id="ARBA00022553"/>
    </source>
</evidence>
<evidence type="ECO:0000256" key="1">
    <source>
        <dbReference type="ARBA" id="ARBA00000085"/>
    </source>
</evidence>
<dbReference type="Gene3D" id="3.40.50.2300">
    <property type="match status" value="2"/>
</dbReference>
<feature type="transmembrane region" description="Helical" evidence="13">
    <location>
        <begin position="201"/>
        <end position="221"/>
    </location>
</feature>
<dbReference type="PROSITE" id="PS50112">
    <property type="entry name" value="PAS"/>
    <property type="match status" value="1"/>
</dbReference>
<evidence type="ECO:0000259" key="14">
    <source>
        <dbReference type="PROSITE" id="PS50109"/>
    </source>
</evidence>
<dbReference type="PANTHER" id="PTHR45339:SF5">
    <property type="entry name" value="HISTIDINE KINASE"/>
    <property type="match status" value="1"/>
</dbReference>
<dbReference type="FunFam" id="3.30.565.10:FF:000010">
    <property type="entry name" value="Sensor histidine kinase RcsC"/>
    <property type="match status" value="1"/>
</dbReference>
<evidence type="ECO:0000256" key="10">
    <source>
        <dbReference type="ARBA" id="ARBA00022989"/>
    </source>
</evidence>
<evidence type="ECO:0000313" key="20">
    <source>
        <dbReference type="Proteomes" id="UP001238163"/>
    </source>
</evidence>
<dbReference type="PROSITE" id="PS50839">
    <property type="entry name" value="CHASE"/>
    <property type="match status" value="1"/>
</dbReference>
<dbReference type="CDD" id="cd00130">
    <property type="entry name" value="PAS"/>
    <property type="match status" value="1"/>
</dbReference>
<feature type="transmembrane region" description="Helical" evidence="13">
    <location>
        <begin position="30"/>
        <end position="49"/>
    </location>
</feature>
<dbReference type="InterPro" id="IPR013656">
    <property type="entry name" value="PAS_4"/>
</dbReference>
<dbReference type="SUPFAM" id="SSF55874">
    <property type="entry name" value="ATPase domain of HSP90 chaperone/DNA topoisomerase II/histidine kinase"/>
    <property type="match status" value="1"/>
</dbReference>
<comment type="subcellular location">
    <subcellularLocation>
        <location evidence="2">Membrane</location>
    </subcellularLocation>
</comment>
<keyword evidence="8" id="KW-0418">Kinase</keyword>
<comment type="catalytic activity">
    <reaction evidence="1">
        <text>ATP + protein L-histidine = ADP + protein N-phospho-L-histidine.</text>
        <dbReference type="EC" id="2.7.13.3"/>
    </reaction>
</comment>
<dbReference type="Gene3D" id="3.30.450.350">
    <property type="entry name" value="CHASE domain"/>
    <property type="match status" value="1"/>
</dbReference>
<dbReference type="CDD" id="cd17546">
    <property type="entry name" value="REC_hyHK_CKI1_RcsC-like"/>
    <property type="match status" value="1"/>
</dbReference>
<dbReference type="InterPro" id="IPR035965">
    <property type="entry name" value="PAS-like_dom_sf"/>
</dbReference>
<dbReference type="GO" id="GO:0000155">
    <property type="term" value="F:phosphorelay sensor kinase activity"/>
    <property type="evidence" value="ECO:0007669"/>
    <property type="project" value="InterPro"/>
</dbReference>
<dbReference type="InterPro" id="IPR036890">
    <property type="entry name" value="HATPase_C_sf"/>
</dbReference>
<organism evidence="19 20">
    <name type="scientific">Oligosphaera ethanolica</name>
    <dbReference type="NCBI Taxonomy" id="760260"/>
    <lineage>
        <taxon>Bacteria</taxon>
        <taxon>Pseudomonadati</taxon>
        <taxon>Lentisphaerota</taxon>
        <taxon>Oligosphaeria</taxon>
        <taxon>Oligosphaerales</taxon>
        <taxon>Oligosphaeraceae</taxon>
        <taxon>Oligosphaera</taxon>
    </lineage>
</organism>
<dbReference type="GO" id="GO:0016020">
    <property type="term" value="C:membrane"/>
    <property type="evidence" value="ECO:0007669"/>
    <property type="project" value="UniProtKB-SubCell"/>
</dbReference>
<dbReference type="InterPro" id="IPR006189">
    <property type="entry name" value="CHASE_dom"/>
</dbReference>
<accession>A0AAE3VKH5</accession>
<dbReference type="InterPro" id="IPR003594">
    <property type="entry name" value="HATPase_dom"/>
</dbReference>
<dbReference type="CDD" id="cd00082">
    <property type="entry name" value="HisKA"/>
    <property type="match status" value="1"/>
</dbReference>
<evidence type="ECO:0000256" key="11">
    <source>
        <dbReference type="ARBA" id="ARBA00023136"/>
    </source>
</evidence>
<evidence type="ECO:0000259" key="17">
    <source>
        <dbReference type="PROSITE" id="PS50113"/>
    </source>
</evidence>
<dbReference type="SMART" id="SM00091">
    <property type="entry name" value="PAS"/>
    <property type="match status" value="1"/>
</dbReference>
<keyword evidence="7" id="KW-0547">Nucleotide-binding</keyword>
<dbReference type="Gene3D" id="3.30.450.20">
    <property type="entry name" value="PAS domain"/>
    <property type="match status" value="1"/>
</dbReference>
<dbReference type="PROSITE" id="PS50113">
    <property type="entry name" value="PAC"/>
    <property type="match status" value="1"/>
</dbReference>
<evidence type="ECO:0000256" key="8">
    <source>
        <dbReference type="ARBA" id="ARBA00022777"/>
    </source>
</evidence>
<dbReference type="EC" id="2.7.13.3" evidence="3"/>
<protein>
    <recommendedName>
        <fullName evidence="3">histidine kinase</fullName>
        <ecNumber evidence="3">2.7.13.3</ecNumber>
    </recommendedName>
</protein>
<dbReference type="GO" id="GO:0005524">
    <property type="term" value="F:ATP binding"/>
    <property type="evidence" value="ECO:0007669"/>
    <property type="project" value="UniProtKB-KW"/>
</dbReference>
<comment type="caution">
    <text evidence="19">The sequence shown here is derived from an EMBL/GenBank/DDBJ whole genome shotgun (WGS) entry which is preliminary data.</text>
</comment>
<keyword evidence="11 13" id="KW-0472">Membrane</keyword>
<dbReference type="Gene3D" id="3.30.565.10">
    <property type="entry name" value="Histidine kinase-like ATPase, C-terminal domain"/>
    <property type="match status" value="1"/>
</dbReference>
<feature type="domain" description="Response regulatory" evidence="15">
    <location>
        <begin position="1129"/>
        <end position="1248"/>
    </location>
</feature>
<keyword evidence="20" id="KW-1185">Reference proteome</keyword>
<feature type="transmembrane region" description="Helical" evidence="13">
    <location>
        <begin position="535"/>
        <end position="556"/>
    </location>
</feature>
<evidence type="ECO:0000313" key="19">
    <source>
        <dbReference type="EMBL" id="MDQ0291784.1"/>
    </source>
</evidence>
<evidence type="ECO:0000256" key="5">
    <source>
        <dbReference type="ARBA" id="ARBA00022679"/>
    </source>
</evidence>
<dbReference type="Pfam" id="PF08448">
    <property type="entry name" value="PAS_4"/>
    <property type="match status" value="1"/>
</dbReference>
<proteinExistence type="predicted"/>
<feature type="domain" description="PAS" evidence="16">
    <location>
        <begin position="577"/>
        <end position="648"/>
    </location>
</feature>
<dbReference type="SMART" id="SM01079">
    <property type="entry name" value="CHASE"/>
    <property type="match status" value="1"/>
</dbReference>
<dbReference type="Pfam" id="PF02518">
    <property type="entry name" value="HATPase_c"/>
    <property type="match status" value="1"/>
</dbReference>
<dbReference type="SMART" id="SM00448">
    <property type="entry name" value="REC"/>
    <property type="match status" value="1"/>
</dbReference>
<dbReference type="InterPro" id="IPR000700">
    <property type="entry name" value="PAS-assoc_C"/>
</dbReference>
<dbReference type="InterPro" id="IPR001789">
    <property type="entry name" value="Sig_transdc_resp-reg_receiver"/>
</dbReference>
<dbReference type="SUPFAM" id="SSF52172">
    <property type="entry name" value="CheY-like"/>
    <property type="match status" value="2"/>
</dbReference>
<evidence type="ECO:0000256" key="9">
    <source>
        <dbReference type="ARBA" id="ARBA00022840"/>
    </source>
</evidence>
<dbReference type="RefSeq" id="WP_307265077.1">
    <property type="nucleotide sequence ID" value="NZ_JAUSVL010000001.1"/>
</dbReference>
<dbReference type="Gene3D" id="1.10.287.130">
    <property type="match status" value="1"/>
</dbReference>
<keyword evidence="10 13" id="KW-1133">Transmembrane helix</keyword>
<dbReference type="SUPFAM" id="SSF55785">
    <property type="entry name" value="PYP-like sensor domain (PAS domain)"/>
    <property type="match status" value="1"/>
</dbReference>
<feature type="domain" description="Histidine kinase" evidence="14">
    <location>
        <begin position="722"/>
        <end position="943"/>
    </location>
</feature>
<dbReference type="PANTHER" id="PTHR45339">
    <property type="entry name" value="HYBRID SIGNAL TRANSDUCTION HISTIDINE KINASE J"/>
    <property type="match status" value="1"/>
</dbReference>
<dbReference type="Pfam" id="PF03924">
    <property type="entry name" value="CHASE"/>
    <property type="match status" value="1"/>
</dbReference>
<dbReference type="InterPro" id="IPR004358">
    <property type="entry name" value="Sig_transdc_His_kin-like_C"/>
</dbReference>
<gene>
    <name evidence="19" type="ORF">J3R75_003891</name>
</gene>
<keyword evidence="6 13" id="KW-0812">Transmembrane</keyword>
<dbReference type="AlphaFoldDB" id="A0AAE3VKH5"/>
<evidence type="ECO:0000259" key="18">
    <source>
        <dbReference type="PROSITE" id="PS50839"/>
    </source>
</evidence>
<dbReference type="InterPro" id="IPR011006">
    <property type="entry name" value="CheY-like_superfamily"/>
</dbReference>
<dbReference type="InterPro" id="IPR005467">
    <property type="entry name" value="His_kinase_dom"/>
</dbReference>
<dbReference type="InterPro" id="IPR036097">
    <property type="entry name" value="HisK_dim/P_sf"/>
</dbReference>
<evidence type="ECO:0000259" key="16">
    <source>
        <dbReference type="PROSITE" id="PS50112"/>
    </source>
</evidence>
<name>A0AAE3VKH5_9BACT</name>
<dbReference type="Pfam" id="PF00512">
    <property type="entry name" value="HisKA"/>
    <property type="match status" value="1"/>
</dbReference>
<reference evidence="19" key="1">
    <citation type="submission" date="2023-07" db="EMBL/GenBank/DDBJ databases">
        <title>Genomic Encyclopedia of Type Strains, Phase IV (KMG-IV): sequencing the most valuable type-strain genomes for metagenomic binning, comparative biology and taxonomic classification.</title>
        <authorList>
            <person name="Goeker M."/>
        </authorList>
    </citation>
    <scope>NUCLEOTIDE SEQUENCE</scope>
    <source>
        <strain evidence="19">DSM 24202</strain>
    </source>
</reference>
<dbReference type="EMBL" id="JAUSVL010000001">
    <property type="protein sequence ID" value="MDQ0291784.1"/>
    <property type="molecule type" value="Genomic_DNA"/>
</dbReference>
<feature type="domain" description="PAC" evidence="17">
    <location>
        <begin position="648"/>
        <end position="704"/>
    </location>
</feature>
<evidence type="ECO:0000256" key="6">
    <source>
        <dbReference type="ARBA" id="ARBA00022692"/>
    </source>
</evidence>
<dbReference type="FunFam" id="1.10.287.130:FF:000004">
    <property type="entry name" value="Ethylene receptor 1"/>
    <property type="match status" value="1"/>
</dbReference>
<dbReference type="SUPFAM" id="SSF47384">
    <property type="entry name" value="Homodimeric domain of signal transducing histidine kinase"/>
    <property type="match status" value="1"/>
</dbReference>
<feature type="modified residue" description="4-aspartylphosphate" evidence="12">
    <location>
        <position position="1178"/>
    </location>
</feature>